<feature type="domain" description="Zn(2)-C6 fungal-type" evidence="5">
    <location>
        <begin position="12"/>
        <end position="43"/>
    </location>
</feature>
<keyword evidence="3" id="KW-0804">Transcription</keyword>
<evidence type="ECO:0000259" key="5">
    <source>
        <dbReference type="PROSITE" id="PS50048"/>
    </source>
</evidence>
<dbReference type="InterPro" id="IPR021858">
    <property type="entry name" value="Fun_TF"/>
</dbReference>
<evidence type="ECO:0000256" key="4">
    <source>
        <dbReference type="ARBA" id="ARBA00023242"/>
    </source>
</evidence>
<keyword evidence="7" id="KW-1185">Reference proteome</keyword>
<dbReference type="GO" id="GO:0001228">
    <property type="term" value="F:DNA-binding transcription activator activity, RNA polymerase II-specific"/>
    <property type="evidence" value="ECO:0007669"/>
    <property type="project" value="TreeGrafter"/>
</dbReference>
<dbReference type="PROSITE" id="PS50048">
    <property type="entry name" value="ZN2_CY6_FUNGAL_2"/>
    <property type="match status" value="1"/>
</dbReference>
<evidence type="ECO:0000256" key="2">
    <source>
        <dbReference type="ARBA" id="ARBA00023125"/>
    </source>
</evidence>
<evidence type="ECO:0000256" key="1">
    <source>
        <dbReference type="ARBA" id="ARBA00023015"/>
    </source>
</evidence>
<dbReference type="SMART" id="SM00066">
    <property type="entry name" value="GAL4"/>
    <property type="match status" value="1"/>
</dbReference>
<dbReference type="Gene3D" id="4.10.240.10">
    <property type="entry name" value="Zn(2)-C6 fungal-type DNA-binding domain"/>
    <property type="match status" value="1"/>
</dbReference>
<dbReference type="GO" id="GO:0003677">
    <property type="term" value="F:DNA binding"/>
    <property type="evidence" value="ECO:0007669"/>
    <property type="project" value="UniProtKB-KW"/>
</dbReference>
<keyword evidence="2" id="KW-0238">DNA-binding</keyword>
<name>A0A8J8W429_9EURO</name>
<dbReference type="Pfam" id="PF00172">
    <property type="entry name" value="Zn_clus"/>
    <property type="match status" value="1"/>
</dbReference>
<dbReference type="InterPro" id="IPR001138">
    <property type="entry name" value="Zn2Cys6_DnaBD"/>
</dbReference>
<sequence>MPRKTHTKSRYGCDNCRRRRVKCDEQGPPCNNCVLRRLPDCRYSRVLPANLLGNGRRASHETKSQHSNSLSPVPAIASAGVSPASLPLTSQPVDELELMLQFTTETYQSLCISDSESVAWQKSVPRLALGHRYLMYGIFSLASLHLATTTTDPIRARLYVDAGLEYHSKSLEPFRVALDNLSPENCDAVFAKSVVTAAICLALPQLTTGHENEGIMINNVVTAFQLLQGVKKILVLGRGWIKLKLFVNGDFWRDTSTELDQDTQSAFEQLFLLNDQIDSGADQTRHNRHRDIIKHLRHCFMKFLLSPDPAPVLAWLGAVDNEFVNQVQGRSVFPLLILAHWGVLLAKLDGKRWWARNAGRALVDEVMSILERGNFPWQTCMGWVRRRMALHENFITRVYSENEALLH</sequence>
<evidence type="ECO:0000256" key="3">
    <source>
        <dbReference type="ARBA" id="ARBA00023163"/>
    </source>
</evidence>
<dbReference type="PROSITE" id="PS00463">
    <property type="entry name" value="ZN2_CY6_FUNGAL_1"/>
    <property type="match status" value="1"/>
</dbReference>
<reference evidence="6" key="1">
    <citation type="journal article" date="2020" name="Front. Microbiol.">
        <title>Gene regulatory networks of Penicillium echinulatum 2HH and Penicillium oxalicum 114-2 inferred by a computational biology approach.</title>
        <authorList>
            <person name="Lenz A.R."/>
            <person name="Galan-Vasquez E."/>
            <person name="Balbinot E."/>
            <person name="De Abreu F.P."/>
            <person name="De Oliveira N.S."/>
            <person name="Da Rosa L.O."/>
            <person name="De Avila E Silva S."/>
            <person name="Camassola M."/>
            <person name="Dillon A.J.P."/>
            <person name="Perez-Rueda E."/>
        </authorList>
    </citation>
    <scope>NUCLEOTIDE SEQUENCE</scope>
    <source>
        <strain evidence="6">S1M29</strain>
    </source>
</reference>
<proteinExistence type="predicted"/>
<dbReference type="EMBL" id="WIWV01000038">
    <property type="protein sequence ID" value="KAF7716572.1"/>
    <property type="molecule type" value="Genomic_DNA"/>
</dbReference>
<dbReference type="PANTHER" id="PTHR47784:SF10">
    <property type="entry name" value="TRANSCRIPTION FACTOR, PUTATIVE (AFU_ORTHOLOGUE AFUA_6G14150)-RELATED"/>
    <property type="match status" value="1"/>
</dbReference>
<dbReference type="Proteomes" id="UP000631181">
    <property type="component" value="Unassembled WGS sequence"/>
</dbReference>
<gene>
    <name evidence="6" type="ORF">PECM_005331</name>
</gene>
<dbReference type="OrthoDB" id="5295362at2759"/>
<protein>
    <submittedName>
        <fullName evidence="6">Fungal Zn(2)-Cys(6) binuclear cluster domain-containing protein</fullName>
    </submittedName>
</protein>
<dbReference type="InterPro" id="IPR053157">
    <property type="entry name" value="Sterol_Uptake_Regulator"/>
</dbReference>
<dbReference type="GO" id="GO:0008270">
    <property type="term" value="F:zinc ion binding"/>
    <property type="evidence" value="ECO:0007669"/>
    <property type="project" value="InterPro"/>
</dbReference>
<dbReference type="AlphaFoldDB" id="A0A8J8W429"/>
<dbReference type="InterPro" id="IPR036864">
    <property type="entry name" value="Zn2-C6_fun-type_DNA-bd_sf"/>
</dbReference>
<dbReference type="CDD" id="cd00067">
    <property type="entry name" value="GAL4"/>
    <property type="match status" value="1"/>
</dbReference>
<evidence type="ECO:0000313" key="7">
    <source>
        <dbReference type="Proteomes" id="UP000631181"/>
    </source>
</evidence>
<accession>A0A8J8W429</accession>
<dbReference type="SUPFAM" id="SSF57701">
    <property type="entry name" value="Zn2/Cys6 DNA-binding domain"/>
    <property type="match status" value="1"/>
</dbReference>
<dbReference type="Pfam" id="PF11951">
    <property type="entry name" value="Fungal_trans_2"/>
    <property type="match status" value="1"/>
</dbReference>
<keyword evidence="1" id="KW-0805">Transcription regulation</keyword>
<keyword evidence="4" id="KW-0539">Nucleus</keyword>
<organism evidence="6 7">
    <name type="scientific">Penicillium ucsense</name>
    <dbReference type="NCBI Taxonomy" id="2839758"/>
    <lineage>
        <taxon>Eukaryota</taxon>
        <taxon>Fungi</taxon>
        <taxon>Dikarya</taxon>
        <taxon>Ascomycota</taxon>
        <taxon>Pezizomycotina</taxon>
        <taxon>Eurotiomycetes</taxon>
        <taxon>Eurotiomycetidae</taxon>
        <taxon>Eurotiales</taxon>
        <taxon>Aspergillaceae</taxon>
        <taxon>Penicillium</taxon>
    </lineage>
</organism>
<dbReference type="PANTHER" id="PTHR47784">
    <property type="entry name" value="STEROL UPTAKE CONTROL PROTEIN 2"/>
    <property type="match status" value="1"/>
</dbReference>
<comment type="caution">
    <text evidence="6">The sequence shown here is derived from an EMBL/GenBank/DDBJ whole genome shotgun (WGS) entry which is preliminary data.</text>
</comment>
<evidence type="ECO:0000313" key="6">
    <source>
        <dbReference type="EMBL" id="KAF7716572.1"/>
    </source>
</evidence>